<protein>
    <submittedName>
        <fullName evidence="2">Homeobox domain-containing protein</fullName>
    </submittedName>
</protein>
<dbReference type="WBParaSite" id="RSKR_0001130400.1">
    <property type="protein sequence ID" value="RSKR_0001130400.1"/>
    <property type="gene ID" value="RSKR_0001130400"/>
</dbReference>
<accession>A0AC35UI48</accession>
<name>A0AC35UI48_9BILA</name>
<proteinExistence type="predicted"/>
<dbReference type="Proteomes" id="UP000095286">
    <property type="component" value="Unplaced"/>
</dbReference>
<organism evidence="1 2">
    <name type="scientific">Rhabditophanes sp. KR3021</name>
    <dbReference type="NCBI Taxonomy" id="114890"/>
    <lineage>
        <taxon>Eukaryota</taxon>
        <taxon>Metazoa</taxon>
        <taxon>Ecdysozoa</taxon>
        <taxon>Nematoda</taxon>
        <taxon>Chromadorea</taxon>
        <taxon>Rhabditida</taxon>
        <taxon>Tylenchina</taxon>
        <taxon>Panagrolaimomorpha</taxon>
        <taxon>Strongyloidoidea</taxon>
        <taxon>Alloionematidae</taxon>
        <taxon>Rhabditophanes</taxon>
    </lineage>
</organism>
<evidence type="ECO:0000313" key="2">
    <source>
        <dbReference type="WBParaSite" id="RSKR_0001130400.1"/>
    </source>
</evidence>
<evidence type="ECO:0000313" key="1">
    <source>
        <dbReference type="Proteomes" id="UP000095286"/>
    </source>
</evidence>
<reference evidence="2" key="1">
    <citation type="submission" date="2016-11" db="UniProtKB">
        <authorList>
            <consortium name="WormBaseParasite"/>
        </authorList>
    </citation>
    <scope>IDENTIFICATION</scope>
    <source>
        <strain evidence="2">KR3021</strain>
    </source>
</reference>
<sequence>MATPFSNGNLMFQDLDTKQSLNIICSRLNEIDMKMSFVLELLTQRNNNSNGSHRNVSTPSSSEQQLTPANDSFNQMLISNPFMGFSSSVTSSILAACQQMTSVTSSSSTDRPTNNTSKIRASPGSSNGDHSLSLLNNSNPSPSSVNDDLSVCDAKISPKTNTSNQDEDDNENYNDNDDDMILDEDIIKEEISDEGIDNDPLNAGLSLMNSALFQACAPSTPLSSRMSENTNNNSKCGALTQEQRDSIMELEHMFSAGALSRAADKSSRSFISVQPKVLAWQLCRESFSDGELRGVSISLRTFHSENAAHLLARQLPKIRLVVETTMKYFKWDQLNDEQQLSKAKLLLSHLKNNAKVRNWTLREGRPPRNSSTTPSSTFNPNSHSSNGSSFQNPFANIARTSIPSPLNLSNLNAAANAVAAVNSAKGNNMDNIWMQYAAMLGPTGLAAVGLLNGNGTENIISSSTIQQ</sequence>